<gene>
    <name evidence="1" type="ORF">SVIM_LOCUS239407</name>
</gene>
<dbReference type="EMBL" id="CAADRP010001555">
    <property type="protein sequence ID" value="VFU41060.1"/>
    <property type="molecule type" value="Genomic_DNA"/>
</dbReference>
<evidence type="ECO:0000313" key="1">
    <source>
        <dbReference type="EMBL" id="VFU41060.1"/>
    </source>
</evidence>
<reference evidence="1" key="1">
    <citation type="submission" date="2019-03" db="EMBL/GenBank/DDBJ databases">
        <authorList>
            <person name="Mank J."/>
            <person name="Almeida P."/>
        </authorList>
    </citation>
    <scope>NUCLEOTIDE SEQUENCE</scope>
    <source>
        <strain evidence="1">78183</strain>
    </source>
</reference>
<sequence>MPLIWRSTTKVARVGSWQHHIKGWKARMSRHNCFGSASEVNIYGRKWRGSRIFGRLSGGPAIAHHNNTGSSEQPENQRAGCIVGLEPEEGTILIVEFPVEQTPSMEGPHLQSCDSNIRIR</sequence>
<dbReference type="AlphaFoldDB" id="A0A6N2LJH3"/>
<organism evidence="1">
    <name type="scientific">Salix viminalis</name>
    <name type="common">Common osier</name>
    <name type="synonym">Basket willow</name>
    <dbReference type="NCBI Taxonomy" id="40686"/>
    <lineage>
        <taxon>Eukaryota</taxon>
        <taxon>Viridiplantae</taxon>
        <taxon>Streptophyta</taxon>
        <taxon>Embryophyta</taxon>
        <taxon>Tracheophyta</taxon>
        <taxon>Spermatophyta</taxon>
        <taxon>Magnoliopsida</taxon>
        <taxon>eudicotyledons</taxon>
        <taxon>Gunneridae</taxon>
        <taxon>Pentapetalae</taxon>
        <taxon>rosids</taxon>
        <taxon>fabids</taxon>
        <taxon>Malpighiales</taxon>
        <taxon>Salicaceae</taxon>
        <taxon>Saliceae</taxon>
        <taxon>Salix</taxon>
    </lineage>
</organism>
<proteinExistence type="predicted"/>
<name>A0A6N2LJH3_SALVM</name>
<protein>
    <submittedName>
        <fullName evidence="1">Uncharacterized protein</fullName>
    </submittedName>
</protein>
<accession>A0A6N2LJH3</accession>